<name>A0A4Y7TL32_COPMI</name>
<sequence>MPEGANEASLCTQGRGCRRVIDLAIDIKGLVNMADAHDREIADPPRETTIDDVAHPNDDDETALAKLEDAKKKESARRRDLKCAWDLLGMLFSTLPGFFSEIAGTSSQVNRFYAEVTRGANDGSRHDASQAKQAIASVRAKFRAGAVSEGYVISAFTRVLYSKFEGDPEQLEVGYLKSLLLVKTYQHIFTSPSSARGTGPQASDCENDAPTSKRPRKSVAANLSMRGQVTPRSIAYATITMNGLLTCGTDLIDIYYSIIDYFYPPDDDKESKRIVSELLSWWNEKVFPGGIHSRVPPKGLTLQDKFTAQRAARSRPLAARN</sequence>
<feature type="region of interest" description="Disordered" evidence="1">
    <location>
        <begin position="39"/>
        <end position="59"/>
    </location>
</feature>
<keyword evidence="3" id="KW-1185">Reference proteome</keyword>
<dbReference type="Proteomes" id="UP000298030">
    <property type="component" value="Unassembled WGS sequence"/>
</dbReference>
<evidence type="ECO:0000313" key="2">
    <source>
        <dbReference type="EMBL" id="TEB34883.1"/>
    </source>
</evidence>
<protein>
    <submittedName>
        <fullName evidence="2">Uncharacterized protein</fullName>
    </submittedName>
</protein>
<proteinExistence type="predicted"/>
<dbReference type="OrthoDB" id="2662502at2759"/>
<feature type="region of interest" description="Disordered" evidence="1">
    <location>
        <begin position="192"/>
        <end position="218"/>
    </location>
</feature>
<dbReference type="Pfam" id="PF20414">
    <property type="entry name" value="DUF6698"/>
    <property type="match status" value="1"/>
</dbReference>
<dbReference type="AlphaFoldDB" id="A0A4Y7TL32"/>
<organism evidence="2 3">
    <name type="scientific">Coprinellus micaceus</name>
    <name type="common">Glistening ink-cap mushroom</name>
    <name type="synonym">Coprinus micaceus</name>
    <dbReference type="NCBI Taxonomy" id="71717"/>
    <lineage>
        <taxon>Eukaryota</taxon>
        <taxon>Fungi</taxon>
        <taxon>Dikarya</taxon>
        <taxon>Basidiomycota</taxon>
        <taxon>Agaricomycotina</taxon>
        <taxon>Agaricomycetes</taxon>
        <taxon>Agaricomycetidae</taxon>
        <taxon>Agaricales</taxon>
        <taxon>Agaricineae</taxon>
        <taxon>Psathyrellaceae</taxon>
        <taxon>Coprinellus</taxon>
    </lineage>
</organism>
<evidence type="ECO:0000256" key="1">
    <source>
        <dbReference type="SAM" id="MobiDB-lite"/>
    </source>
</evidence>
<feature type="compositionally biased region" description="Basic and acidic residues" evidence="1">
    <location>
        <begin position="39"/>
        <end position="57"/>
    </location>
</feature>
<dbReference type="InterPro" id="IPR046521">
    <property type="entry name" value="DUF6698"/>
</dbReference>
<gene>
    <name evidence="2" type="ORF">FA13DRAFT_1788508</name>
</gene>
<dbReference type="EMBL" id="QPFP01000008">
    <property type="protein sequence ID" value="TEB34883.1"/>
    <property type="molecule type" value="Genomic_DNA"/>
</dbReference>
<accession>A0A4Y7TL32</accession>
<comment type="caution">
    <text evidence="2">The sequence shown here is derived from an EMBL/GenBank/DDBJ whole genome shotgun (WGS) entry which is preliminary data.</text>
</comment>
<reference evidence="2 3" key="1">
    <citation type="journal article" date="2019" name="Nat. Ecol. Evol.">
        <title>Megaphylogeny resolves global patterns of mushroom evolution.</title>
        <authorList>
            <person name="Varga T."/>
            <person name="Krizsan K."/>
            <person name="Foldi C."/>
            <person name="Dima B."/>
            <person name="Sanchez-Garcia M."/>
            <person name="Sanchez-Ramirez S."/>
            <person name="Szollosi G.J."/>
            <person name="Szarkandi J.G."/>
            <person name="Papp V."/>
            <person name="Albert L."/>
            <person name="Andreopoulos W."/>
            <person name="Angelini C."/>
            <person name="Antonin V."/>
            <person name="Barry K.W."/>
            <person name="Bougher N.L."/>
            <person name="Buchanan P."/>
            <person name="Buyck B."/>
            <person name="Bense V."/>
            <person name="Catcheside P."/>
            <person name="Chovatia M."/>
            <person name="Cooper J."/>
            <person name="Damon W."/>
            <person name="Desjardin D."/>
            <person name="Finy P."/>
            <person name="Geml J."/>
            <person name="Haridas S."/>
            <person name="Hughes K."/>
            <person name="Justo A."/>
            <person name="Karasinski D."/>
            <person name="Kautmanova I."/>
            <person name="Kiss B."/>
            <person name="Kocsube S."/>
            <person name="Kotiranta H."/>
            <person name="LaButti K.M."/>
            <person name="Lechner B.E."/>
            <person name="Liimatainen K."/>
            <person name="Lipzen A."/>
            <person name="Lukacs Z."/>
            <person name="Mihaltcheva S."/>
            <person name="Morgado L.N."/>
            <person name="Niskanen T."/>
            <person name="Noordeloos M.E."/>
            <person name="Ohm R.A."/>
            <person name="Ortiz-Santana B."/>
            <person name="Ovrebo C."/>
            <person name="Racz N."/>
            <person name="Riley R."/>
            <person name="Savchenko A."/>
            <person name="Shiryaev A."/>
            <person name="Soop K."/>
            <person name="Spirin V."/>
            <person name="Szebenyi C."/>
            <person name="Tomsovsky M."/>
            <person name="Tulloss R.E."/>
            <person name="Uehling J."/>
            <person name="Grigoriev I.V."/>
            <person name="Vagvolgyi C."/>
            <person name="Papp T."/>
            <person name="Martin F.M."/>
            <person name="Miettinen O."/>
            <person name="Hibbett D.S."/>
            <person name="Nagy L.G."/>
        </authorList>
    </citation>
    <scope>NUCLEOTIDE SEQUENCE [LARGE SCALE GENOMIC DNA]</scope>
    <source>
        <strain evidence="2 3">FP101781</strain>
    </source>
</reference>
<evidence type="ECO:0000313" key="3">
    <source>
        <dbReference type="Proteomes" id="UP000298030"/>
    </source>
</evidence>